<dbReference type="Gene3D" id="3.40.1110.10">
    <property type="entry name" value="Calcium-transporting ATPase, cytoplasmic domain N"/>
    <property type="match status" value="1"/>
</dbReference>
<evidence type="ECO:0000256" key="1">
    <source>
        <dbReference type="ARBA" id="ARBA00004370"/>
    </source>
</evidence>
<keyword evidence="4 6" id="KW-1133">Transmembrane helix</keyword>
<comment type="subcellular location">
    <subcellularLocation>
        <location evidence="1">Membrane</location>
    </subcellularLocation>
</comment>
<dbReference type="PRINTS" id="PR00120">
    <property type="entry name" value="HATPASE"/>
</dbReference>
<comment type="caution">
    <text evidence="7">The sequence shown here is derived from an EMBL/GenBank/DDBJ whole genome shotgun (WGS) entry which is preliminary data.</text>
</comment>
<evidence type="ECO:0000256" key="6">
    <source>
        <dbReference type="SAM" id="Phobius"/>
    </source>
</evidence>
<keyword evidence="3" id="KW-1278">Translocase</keyword>
<dbReference type="Pfam" id="PF00702">
    <property type="entry name" value="Hydrolase"/>
    <property type="match status" value="1"/>
</dbReference>
<dbReference type="GO" id="GO:0043682">
    <property type="term" value="F:P-type divalent copper transporter activity"/>
    <property type="evidence" value="ECO:0007669"/>
    <property type="project" value="TreeGrafter"/>
</dbReference>
<dbReference type="PANTHER" id="PTHR43520">
    <property type="entry name" value="ATP7, ISOFORM B"/>
    <property type="match status" value="1"/>
</dbReference>
<dbReference type="SUPFAM" id="SSF56784">
    <property type="entry name" value="HAD-like"/>
    <property type="match status" value="1"/>
</dbReference>
<dbReference type="GO" id="GO:0016020">
    <property type="term" value="C:membrane"/>
    <property type="evidence" value="ECO:0007669"/>
    <property type="project" value="UniProtKB-SubCell"/>
</dbReference>
<evidence type="ECO:0000256" key="4">
    <source>
        <dbReference type="ARBA" id="ARBA00022989"/>
    </source>
</evidence>
<dbReference type="PRINTS" id="PR00119">
    <property type="entry name" value="CATATPASE"/>
</dbReference>
<dbReference type="AlphaFoldDB" id="A0A0F9FHQ6"/>
<keyword evidence="2 6" id="KW-0812">Transmembrane</keyword>
<evidence type="ECO:0000313" key="7">
    <source>
        <dbReference type="EMBL" id="KKL56765.1"/>
    </source>
</evidence>
<dbReference type="InterPro" id="IPR036412">
    <property type="entry name" value="HAD-like_sf"/>
</dbReference>
<dbReference type="GO" id="GO:0005524">
    <property type="term" value="F:ATP binding"/>
    <property type="evidence" value="ECO:0007669"/>
    <property type="project" value="InterPro"/>
</dbReference>
<dbReference type="NCBIfam" id="TIGR01494">
    <property type="entry name" value="ATPase_P-type"/>
    <property type="match status" value="1"/>
</dbReference>
<dbReference type="Gene3D" id="3.40.50.1000">
    <property type="entry name" value="HAD superfamily/HAD-like"/>
    <property type="match status" value="1"/>
</dbReference>
<evidence type="ECO:0008006" key="8">
    <source>
        <dbReference type="Google" id="ProtNLM"/>
    </source>
</evidence>
<dbReference type="PANTHER" id="PTHR43520:SF8">
    <property type="entry name" value="P-TYPE CU(+) TRANSPORTER"/>
    <property type="match status" value="1"/>
</dbReference>
<feature type="transmembrane region" description="Helical" evidence="6">
    <location>
        <begin position="154"/>
        <end position="177"/>
    </location>
</feature>
<dbReference type="EMBL" id="LAZR01030384">
    <property type="protein sequence ID" value="KKL56765.1"/>
    <property type="molecule type" value="Genomic_DNA"/>
</dbReference>
<dbReference type="GO" id="GO:0016887">
    <property type="term" value="F:ATP hydrolysis activity"/>
    <property type="evidence" value="ECO:0007669"/>
    <property type="project" value="InterPro"/>
</dbReference>
<reference evidence="7" key="1">
    <citation type="journal article" date="2015" name="Nature">
        <title>Complex archaea that bridge the gap between prokaryotes and eukaryotes.</title>
        <authorList>
            <person name="Spang A."/>
            <person name="Saw J.H."/>
            <person name="Jorgensen S.L."/>
            <person name="Zaremba-Niedzwiedzka K."/>
            <person name="Martijn J."/>
            <person name="Lind A.E."/>
            <person name="van Eijk R."/>
            <person name="Schleper C."/>
            <person name="Guy L."/>
            <person name="Ettema T.J."/>
        </authorList>
    </citation>
    <scope>NUCLEOTIDE SEQUENCE</scope>
</reference>
<gene>
    <name evidence="7" type="ORF">LCGC14_2242120</name>
</gene>
<dbReference type="InterPro" id="IPR023299">
    <property type="entry name" value="ATPase_P-typ_cyto_dom_N"/>
</dbReference>
<dbReference type="GO" id="GO:0005507">
    <property type="term" value="F:copper ion binding"/>
    <property type="evidence" value="ECO:0007669"/>
    <property type="project" value="TreeGrafter"/>
</dbReference>
<sequence>LEEEAKTVILLAVDGKIARILAIADAIKEDSILAIKELESLGIKTAMLTGDNKRTAEAIAKKIGISEVLAEVLPDEKVNEILRLQENGKLVAMVGDGINDAPALTAANVGIAIGTGTDIAIESADITLVRGNLSGVVTAIKLSRNTFKKIKQNLFWAFFYNVVAIPLAMLGLAHPLIAEVAMATSSVTVVSNANLLRRSDIYPSYEKK</sequence>
<evidence type="ECO:0000256" key="5">
    <source>
        <dbReference type="ARBA" id="ARBA00023136"/>
    </source>
</evidence>
<organism evidence="7">
    <name type="scientific">marine sediment metagenome</name>
    <dbReference type="NCBI Taxonomy" id="412755"/>
    <lineage>
        <taxon>unclassified sequences</taxon>
        <taxon>metagenomes</taxon>
        <taxon>ecological metagenomes</taxon>
    </lineage>
</organism>
<protein>
    <recommendedName>
        <fullName evidence="8">HAD family hydrolase</fullName>
    </recommendedName>
</protein>
<evidence type="ECO:0000256" key="2">
    <source>
        <dbReference type="ARBA" id="ARBA00022692"/>
    </source>
</evidence>
<evidence type="ECO:0000256" key="3">
    <source>
        <dbReference type="ARBA" id="ARBA00022967"/>
    </source>
</evidence>
<dbReference type="InterPro" id="IPR001757">
    <property type="entry name" value="P_typ_ATPase"/>
</dbReference>
<proteinExistence type="predicted"/>
<name>A0A0F9FHQ6_9ZZZZ</name>
<feature type="non-terminal residue" evidence="7">
    <location>
        <position position="1"/>
    </location>
</feature>
<dbReference type="GO" id="GO:0055070">
    <property type="term" value="P:copper ion homeostasis"/>
    <property type="evidence" value="ECO:0007669"/>
    <property type="project" value="TreeGrafter"/>
</dbReference>
<accession>A0A0F9FHQ6</accession>
<dbReference type="InterPro" id="IPR023214">
    <property type="entry name" value="HAD_sf"/>
</dbReference>
<keyword evidence="5 6" id="KW-0472">Membrane</keyword>